<evidence type="ECO:0000313" key="2">
    <source>
        <dbReference type="EMBL" id="CAK0863110.1"/>
    </source>
</evidence>
<feature type="region of interest" description="Disordered" evidence="1">
    <location>
        <begin position="358"/>
        <end position="432"/>
    </location>
</feature>
<feature type="compositionally biased region" description="Basic residues" evidence="1">
    <location>
        <begin position="418"/>
        <end position="432"/>
    </location>
</feature>
<dbReference type="EMBL" id="CAUYUJ010016226">
    <property type="protein sequence ID" value="CAK0863110.1"/>
    <property type="molecule type" value="Genomic_DNA"/>
</dbReference>
<reference evidence="2" key="1">
    <citation type="submission" date="2023-10" db="EMBL/GenBank/DDBJ databases">
        <authorList>
            <person name="Chen Y."/>
            <person name="Shah S."/>
            <person name="Dougan E. K."/>
            <person name="Thang M."/>
            <person name="Chan C."/>
        </authorList>
    </citation>
    <scope>NUCLEOTIDE SEQUENCE [LARGE SCALE GENOMIC DNA]</scope>
</reference>
<protein>
    <submittedName>
        <fullName evidence="2">Uncharacterized protein</fullName>
    </submittedName>
</protein>
<organism evidence="2 3">
    <name type="scientific">Prorocentrum cordatum</name>
    <dbReference type="NCBI Taxonomy" id="2364126"/>
    <lineage>
        <taxon>Eukaryota</taxon>
        <taxon>Sar</taxon>
        <taxon>Alveolata</taxon>
        <taxon>Dinophyceae</taxon>
        <taxon>Prorocentrales</taxon>
        <taxon>Prorocentraceae</taxon>
        <taxon>Prorocentrum</taxon>
    </lineage>
</organism>
<accession>A0ABN9UT64</accession>
<evidence type="ECO:0000313" key="3">
    <source>
        <dbReference type="Proteomes" id="UP001189429"/>
    </source>
</evidence>
<keyword evidence="3" id="KW-1185">Reference proteome</keyword>
<sequence length="432" mass="46046">MGDLGSFLGALDGASAREAGWLEATVTALKGQGVATIADLEGAAFEDFSFADKELDAAQKRLVRAGIAAASAPAPVAGGSAAAAPPAPSAAENAAALLAALKTGTSEARSRARWFSHLAPCAGSSGMLDALNAEVLKRQKKESSEEARVFLHSDIRERVPEWARSGPRDFEEEADGSSGASKDIRDLAKEVAAVKKGPEKKAYLTLCQWQLAWNRRHLPVARPPRAPACYRAARGRYMVALVATGQLTRAEVQAHRDNCLKVAVQAARARFLVALCSPRVAAQAAASKRRVHLGIVCDQQARKARPCVRACAAPCVSAGAWQLWAEQLRSGDPDLKLGKTILRVDQRALQLARDACDKEDGATHATAPAARAPEKARGAGGASQPRRAAQSWSSGSRGSDWPKGQKRERSWGSDWKKKDTRKARTPPRPAHR</sequence>
<feature type="compositionally biased region" description="Basic and acidic residues" evidence="1">
    <location>
        <begin position="403"/>
        <end position="417"/>
    </location>
</feature>
<name>A0ABN9UT64_9DINO</name>
<evidence type="ECO:0000256" key="1">
    <source>
        <dbReference type="SAM" id="MobiDB-lite"/>
    </source>
</evidence>
<gene>
    <name evidence="2" type="ORF">PCOR1329_LOCUS51338</name>
</gene>
<dbReference type="Proteomes" id="UP001189429">
    <property type="component" value="Unassembled WGS sequence"/>
</dbReference>
<comment type="caution">
    <text evidence="2">The sequence shown here is derived from an EMBL/GenBank/DDBJ whole genome shotgun (WGS) entry which is preliminary data.</text>
</comment>
<proteinExistence type="predicted"/>